<dbReference type="GO" id="GO:0015807">
    <property type="term" value="P:L-amino acid transport"/>
    <property type="evidence" value="ECO:0007669"/>
    <property type="project" value="TreeGrafter"/>
</dbReference>
<accession>A0A512NBA4</accession>
<evidence type="ECO:0000256" key="2">
    <source>
        <dbReference type="ARBA" id="ARBA00022448"/>
    </source>
</evidence>
<dbReference type="Proteomes" id="UP000321058">
    <property type="component" value="Unassembled WGS sequence"/>
</dbReference>
<dbReference type="PROSITE" id="PS50893">
    <property type="entry name" value="ABC_TRANSPORTER_2"/>
    <property type="match status" value="1"/>
</dbReference>
<reference evidence="7 8" key="1">
    <citation type="submission" date="2019-07" db="EMBL/GenBank/DDBJ databases">
        <title>Whole genome shotgun sequence of Reyranella soli NBRC 108950.</title>
        <authorList>
            <person name="Hosoyama A."/>
            <person name="Uohara A."/>
            <person name="Ohji S."/>
            <person name="Ichikawa N."/>
        </authorList>
    </citation>
    <scope>NUCLEOTIDE SEQUENCE [LARGE SCALE GENOMIC DNA]</scope>
    <source>
        <strain evidence="7 8">NBRC 108950</strain>
    </source>
</reference>
<dbReference type="AlphaFoldDB" id="A0A512NBA4"/>
<dbReference type="InterPro" id="IPR017871">
    <property type="entry name" value="ABC_transporter-like_CS"/>
</dbReference>
<keyword evidence="8" id="KW-1185">Reference proteome</keyword>
<keyword evidence="5" id="KW-0029">Amino-acid transport</keyword>
<dbReference type="PROSITE" id="PS00211">
    <property type="entry name" value="ABC_TRANSPORTER_1"/>
    <property type="match status" value="1"/>
</dbReference>
<comment type="similarity">
    <text evidence="1">Belongs to the ABC transporter superfamily.</text>
</comment>
<evidence type="ECO:0000256" key="1">
    <source>
        <dbReference type="ARBA" id="ARBA00005417"/>
    </source>
</evidence>
<dbReference type="InterPro" id="IPR027417">
    <property type="entry name" value="P-loop_NTPase"/>
</dbReference>
<dbReference type="GO" id="GO:0016887">
    <property type="term" value="F:ATP hydrolysis activity"/>
    <property type="evidence" value="ECO:0007669"/>
    <property type="project" value="InterPro"/>
</dbReference>
<dbReference type="EMBL" id="BKAJ01000058">
    <property type="protein sequence ID" value="GEP56230.1"/>
    <property type="molecule type" value="Genomic_DNA"/>
</dbReference>
<keyword evidence="2" id="KW-0813">Transport</keyword>
<evidence type="ECO:0000256" key="4">
    <source>
        <dbReference type="ARBA" id="ARBA00022840"/>
    </source>
</evidence>
<dbReference type="Pfam" id="PF00005">
    <property type="entry name" value="ABC_tran"/>
    <property type="match status" value="1"/>
</dbReference>
<organism evidence="7 8">
    <name type="scientific">Reyranella soli</name>
    <dbReference type="NCBI Taxonomy" id="1230389"/>
    <lineage>
        <taxon>Bacteria</taxon>
        <taxon>Pseudomonadati</taxon>
        <taxon>Pseudomonadota</taxon>
        <taxon>Alphaproteobacteria</taxon>
        <taxon>Hyphomicrobiales</taxon>
        <taxon>Reyranellaceae</taxon>
        <taxon>Reyranella</taxon>
    </lineage>
</organism>
<dbReference type="CDD" id="cd03224">
    <property type="entry name" value="ABC_TM1139_LivF_branched"/>
    <property type="match status" value="1"/>
</dbReference>
<keyword evidence="4 7" id="KW-0067">ATP-binding</keyword>
<dbReference type="PANTHER" id="PTHR43820">
    <property type="entry name" value="HIGH-AFFINITY BRANCHED-CHAIN AMINO ACID TRANSPORT ATP-BINDING PROTEIN LIVF"/>
    <property type="match status" value="1"/>
</dbReference>
<dbReference type="SUPFAM" id="SSF52540">
    <property type="entry name" value="P-loop containing nucleoside triphosphate hydrolases"/>
    <property type="match status" value="1"/>
</dbReference>
<name>A0A512NBA4_9HYPH</name>
<evidence type="ECO:0000256" key="5">
    <source>
        <dbReference type="ARBA" id="ARBA00022970"/>
    </source>
</evidence>
<dbReference type="GO" id="GO:0015658">
    <property type="term" value="F:branched-chain amino acid transmembrane transporter activity"/>
    <property type="evidence" value="ECO:0007669"/>
    <property type="project" value="TreeGrafter"/>
</dbReference>
<dbReference type="GO" id="GO:0005524">
    <property type="term" value="F:ATP binding"/>
    <property type="evidence" value="ECO:0007669"/>
    <property type="project" value="UniProtKB-KW"/>
</dbReference>
<evidence type="ECO:0000259" key="6">
    <source>
        <dbReference type="PROSITE" id="PS50893"/>
    </source>
</evidence>
<dbReference type="PANTHER" id="PTHR43820:SF4">
    <property type="entry name" value="HIGH-AFFINITY BRANCHED-CHAIN AMINO ACID TRANSPORT ATP-BINDING PROTEIN LIVF"/>
    <property type="match status" value="1"/>
</dbReference>
<feature type="domain" description="ABC transporter" evidence="6">
    <location>
        <begin position="5"/>
        <end position="236"/>
    </location>
</feature>
<dbReference type="Gene3D" id="3.40.50.300">
    <property type="entry name" value="P-loop containing nucleotide triphosphate hydrolases"/>
    <property type="match status" value="1"/>
</dbReference>
<proteinExistence type="inferred from homology"/>
<keyword evidence="3" id="KW-0547">Nucleotide-binding</keyword>
<evidence type="ECO:0000256" key="3">
    <source>
        <dbReference type="ARBA" id="ARBA00022741"/>
    </source>
</evidence>
<evidence type="ECO:0000313" key="7">
    <source>
        <dbReference type="EMBL" id="GEP56230.1"/>
    </source>
</evidence>
<comment type="caution">
    <text evidence="7">The sequence shown here is derived from an EMBL/GenBank/DDBJ whole genome shotgun (WGS) entry which is preliminary data.</text>
</comment>
<dbReference type="InterPro" id="IPR052156">
    <property type="entry name" value="BCAA_Transport_ATP-bd_LivF"/>
</dbReference>
<dbReference type="InterPro" id="IPR003593">
    <property type="entry name" value="AAA+_ATPase"/>
</dbReference>
<dbReference type="InterPro" id="IPR003439">
    <property type="entry name" value="ABC_transporter-like_ATP-bd"/>
</dbReference>
<gene>
    <name evidence="7" type="ORF">RSO01_33960</name>
</gene>
<sequence length="236" mass="25040">MQSLLDVSGLAFAYDGAAAVRDVSLSVQPGEIVALLGANGAGKSTTVRMIAGVLTPQKGDIRFAGEVLTGSPSHVVVRRGITLVPEGRLVFPQMTVMENLQLGAHIKQRGEIAALVDKAFALFPRLAERRGQLAGSMSGGEQQMLAIARGLMAEPRLIILDEPSLGLMPIVVQEVFKLIEAVNKSGIGVLLVEQNLHQSLRIAHRGYVLEKGSVVLAGTGQELLADAYVQKAFLGR</sequence>
<dbReference type="OrthoDB" id="9775250at2"/>
<protein>
    <submittedName>
        <fullName evidence="7">ABC transporter ATP-binding protein</fullName>
    </submittedName>
</protein>
<dbReference type="SMART" id="SM00382">
    <property type="entry name" value="AAA"/>
    <property type="match status" value="1"/>
</dbReference>
<evidence type="ECO:0000313" key="8">
    <source>
        <dbReference type="Proteomes" id="UP000321058"/>
    </source>
</evidence>